<dbReference type="OrthoDB" id="5139900at2759"/>
<evidence type="ECO:0000256" key="1">
    <source>
        <dbReference type="SAM" id="MobiDB-lite"/>
    </source>
</evidence>
<organism evidence="3 4">
    <name type="scientific">Neonectria ditissima</name>
    <dbReference type="NCBI Taxonomy" id="78410"/>
    <lineage>
        <taxon>Eukaryota</taxon>
        <taxon>Fungi</taxon>
        <taxon>Dikarya</taxon>
        <taxon>Ascomycota</taxon>
        <taxon>Pezizomycotina</taxon>
        <taxon>Sordariomycetes</taxon>
        <taxon>Hypocreomycetidae</taxon>
        <taxon>Hypocreales</taxon>
        <taxon>Nectriaceae</taxon>
        <taxon>Neonectria</taxon>
    </lineage>
</organism>
<protein>
    <recommendedName>
        <fullName evidence="2">PD-(D/E)XK nuclease-like domain-containing protein</fullName>
    </recommendedName>
</protein>
<keyword evidence="4" id="KW-1185">Reference proteome</keyword>
<feature type="region of interest" description="Disordered" evidence="1">
    <location>
        <begin position="125"/>
        <end position="161"/>
    </location>
</feature>
<proteinExistence type="predicted"/>
<dbReference type="Proteomes" id="UP000050424">
    <property type="component" value="Unassembled WGS sequence"/>
</dbReference>
<dbReference type="Pfam" id="PF20516">
    <property type="entry name" value="PDDEXK_12"/>
    <property type="match status" value="1"/>
</dbReference>
<comment type="caution">
    <text evidence="3">The sequence shown here is derived from an EMBL/GenBank/DDBJ whole genome shotgun (WGS) entry which is preliminary data.</text>
</comment>
<evidence type="ECO:0000313" key="4">
    <source>
        <dbReference type="Proteomes" id="UP000050424"/>
    </source>
</evidence>
<gene>
    <name evidence="3" type="ORF">AK830_g11309</name>
</gene>
<dbReference type="EMBL" id="LKCW01000263">
    <property type="protein sequence ID" value="KPM35265.1"/>
    <property type="molecule type" value="Genomic_DNA"/>
</dbReference>
<reference evidence="3 4" key="1">
    <citation type="submission" date="2015-09" db="EMBL/GenBank/DDBJ databases">
        <title>Draft genome of a European isolate of the apple canker pathogen Neonectria ditissima.</title>
        <authorList>
            <person name="Gomez-Cortecero A."/>
            <person name="Harrison R.J."/>
            <person name="Armitage A.D."/>
        </authorList>
    </citation>
    <scope>NUCLEOTIDE SEQUENCE [LARGE SCALE GENOMIC DNA]</scope>
    <source>
        <strain evidence="3 4">R09/05</strain>
    </source>
</reference>
<accession>A0A0P7B3F2</accession>
<evidence type="ECO:0000259" key="2">
    <source>
        <dbReference type="Pfam" id="PF20516"/>
    </source>
</evidence>
<evidence type="ECO:0000313" key="3">
    <source>
        <dbReference type="EMBL" id="KPM35265.1"/>
    </source>
</evidence>
<sequence length="483" mass="54389">MSNTARAVVLWLSAVPHPEDCHYDRNGFCSSKAAYERRPKRALTDDSEDGGSHHGKRRHRRSLPTAAEQRLFPALSSSDPEQAALSEETEQSLTNLGLESSLQDTNYYSQEGALNVQLALHPPAPASVADTSASAKREAEVGLVPDATSSPVRSNLSQGPRTEMSREKYISLFMLRKFGFQKANFSEDSHPDSLRALHSDLKSISDGAGFLPRQFKSRLNYLQFPETFFSQPFAATQAVRMPPQHLVRRILREANTCVVEKKNDLAWNTEIHHKVLDWLLRQGENEITDAHSREGTLQDVSRLDFEFCPRIEPSPLYRSQDVSNGTVDFCLPIRPSSNEQTVVDAICQSRPAQSINHTAYGTLRRHPIALSIKSQTSGQTYQSELAQLVAWHSTQWRSLRWAGRNVPRIQFLPGIMVAGHDWRFVATTMDRDGITTIFGPPLALGNTRTEQGFYKLVVALQRLQRWAMSDLWPAFKYDMLGIM</sequence>
<dbReference type="InterPro" id="IPR046797">
    <property type="entry name" value="PDDEXK_12"/>
</dbReference>
<dbReference type="STRING" id="78410.A0A0P7B3F2"/>
<dbReference type="AlphaFoldDB" id="A0A0P7B3F2"/>
<feature type="compositionally biased region" description="Polar residues" evidence="1">
    <location>
        <begin position="147"/>
        <end position="160"/>
    </location>
</feature>
<feature type="compositionally biased region" description="Basic residues" evidence="1">
    <location>
        <begin position="53"/>
        <end position="62"/>
    </location>
</feature>
<name>A0A0P7B3F2_9HYPO</name>
<feature type="domain" description="PD-(D/E)XK nuclease-like" evidence="2">
    <location>
        <begin position="220"/>
        <end position="472"/>
    </location>
</feature>
<feature type="region of interest" description="Disordered" evidence="1">
    <location>
        <begin position="35"/>
        <end position="66"/>
    </location>
</feature>